<protein>
    <submittedName>
        <fullName evidence="2">Uncharacterized protein</fullName>
    </submittedName>
</protein>
<feature type="compositionally biased region" description="Basic and acidic residues" evidence="1">
    <location>
        <begin position="155"/>
        <end position="170"/>
    </location>
</feature>
<organism evidence="2 3">
    <name type="scientific">Gossypium aridum</name>
    <name type="common">American cotton</name>
    <name type="synonym">Erioxylum aridum</name>
    <dbReference type="NCBI Taxonomy" id="34290"/>
    <lineage>
        <taxon>Eukaryota</taxon>
        <taxon>Viridiplantae</taxon>
        <taxon>Streptophyta</taxon>
        <taxon>Embryophyta</taxon>
        <taxon>Tracheophyta</taxon>
        <taxon>Spermatophyta</taxon>
        <taxon>Magnoliopsida</taxon>
        <taxon>eudicotyledons</taxon>
        <taxon>Gunneridae</taxon>
        <taxon>Pentapetalae</taxon>
        <taxon>rosids</taxon>
        <taxon>malvids</taxon>
        <taxon>Malvales</taxon>
        <taxon>Malvaceae</taxon>
        <taxon>Malvoideae</taxon>
        <taxon>Gossypium</taxon>
    </lineage>
</organism>
<dbReference type="Gene3D" id="6.10.140.1430">
    <property type="match status" value="1"/>
</dbReference>
<sequence length="212" mass="23884">MATRQEKERRAEAAARQAADDLRDINSGREYEERVVYKEELDRSSQQQQQWLPEESFAYKEEWGRETSPQQQQQRPGVIGTVLRAVQGTYEHAKEAVVGKSHEREGVYGGGGKTWGTTDEGDNAKEFAERAKDTTMEKAGEYKDYASEKANQSADKAKQMKDTTKEKAAEYTDYAAQKAKETKNSAAQRTKETKDTVTGKASEYTDYAAQKA</sequence>
<comment type="caution">
    <text evidence="2">The sequence shown here is derived from an EMBL/GenBank/DDBJ whole genome shotgun (WGS) entry which is preliminary data.</text>
</comment>
<dbReference type="Proteomes" id="UP000593577">
    <property type="component" value="Unassembled WGS sequence"/>
</dbReference>
<accession>A0A7J8XBS9</accession>
<feature type="non-terminal residue" evidence="2">
    <location>
        <position position="212"/>
    </location>
</feature>
<dbReference type="GO" id="GO:0005829">
    <property type="term" value="C:cytosol"/>
    <property type="evidence" value="ECO:0007669"/>
    <property type="project" value="TreeGrafter"/>
</dbReference>
<gene>
    <name evidence="2" type="ORF">Goari_025965</name>
</gene>
<proteinExistence type="predicted"/>
<dbReference type="EMBL" id="JABFAA010000006">
    <property type="protein sequence ID" value="MBA0684374.1"/>
    <property type="molecule type" value="Genomic_DNA"/>
</dbReference>
<dbReference type="PANTHER" id="PTHR47877">
    <property type="entry name" value="LATE EMBRYOGENESIS ABUNDANT DOMAIN-CONTAINING PROTEIN / LEA DOMAIN-CONTAINING PROTEIN"/>
    <property type="match status" value="1"/>
</dbReference>
<feature type="region of interest" description="Disordered" evidence="1">
    <location>
        <begin position="94"/>
        <end position="123"/>
    </location>
</feature>
<feature type="compositionally biased region" description="Basic and acidic residues" evidence="1">
    <location>
        <begin position="1"/>
        <end position="43"/>
    </location>
</feature>
<feature type="compositionally biased region" description="Basic and acidic residues" evidence="1">
    <location>
        <begin position="178"/>
        <end position="197"/>
    </location>
</feature>
<feature type="region of interest" description="Disordered" evidence="1">
    <location>
        <begin position="1"/>
        <end position="78"/>
    </location>
</feature>
<feature type="compositionally biased region" description="Basic and acidic residues" evidence="1">
    <location>
        <begin position="94"/>
        <end position="106"/>
    </location>
</feature>
<evidence type="ECO:0000313" key="2">
    <source>
        <dbReference type="EMBL" id="MBA0684374.1"/>
    </source>
</evidence>
<reference evidence="2 3" key="1">
    <citation type="journal article" date="2019" name="Genome Biol. Evol.">
        <title>Insights into the evolution of the New World diploid cottons (Gossypium, subgenus Houzingenia) based on genome sequencing.</title>
        <authorList>
            <person name="Grover C.E."/>
            <person name="Arick M.A. 2nd"/>
            <person name="Thrash A."/>
            <person name="Conover J.L."/>
            <person name="Sanders W.S."/>
            <person name="Peterson D.G."/>
            <person name="Frelichowski J.E."/>
            <person name="Scheffler J.A."/>
            <person name="Scheffler B.E."/>
            <person name="Wendel J.F."/>
        </authorList>
    </citation>
    <scope>NUCLEOTIDE SEQUENCE [LARGE SCALE GENOMIC DNA]</scope>
    <source>
        <strain evidence="2">185</strain>
        <tissue evidence="2">Leaf</tissue>
    </source>
</reference>
<feature type="region of interest" description="Disordered" evidence="1">
    <location>
        <begin position="142"/>
        <end position="212"/>
    </location>
</feature>
<name>A0A7J8XBS9_GOSAI</name>
<dbReference type="PANTHER" id="PTHR47877:SF4">
    <property type="entry name" value="LATE EMBRYOGENESIS ABUNDANT PROTEIN ECP63"/>
    <property type="match status" value="1"/>
</dbReference>
<dbReference type="AlphaFoldDB" id="A0A7J8XBS9"/>
<evidence type="ECO:0000256" key="1">
    <source>
        <dbReference type="SAM" id="MobiDB-lite"/>
    </source>
</evidence>
<dbReference type="GO" id="GO:0009631">
    <property type="term" value="P:cold acclimation"/>
    <property type="evidence" value="ECO:0007669"/>
    <property type="project" value="TreeGrafter"/>
</dbReference>
<keyword evidence="3" id="KW-1185">Reference proteome</keyword>
<evidence type="ECO:0000313" key="3">
    <source>
        <dbReference type="Proteomes" id="UP000593577"/>
    </source>
</evidence>